<name>A0A6J6YM81_9ZZZZ</name>
<sequence>MFGTFHALWTFDVTDSESWNIAARKSLSVLQARPGFISANIFHSADSPERYLVQTDWQDVGSYRRALGSTEAKIEVWPFLADMHDEPTAFEKLFTMNLDSATEYETSVNDGV</sequence>
<gene>
    <name evidence="4" type="ORF">UFOPK2648_00353</name>
    <name evidence="5" type="ORF">UFOPK3037_01265</name>
    <name evidence="6" type="ORF">UFOPK3278_00259</name>
    <name evidence="2" type="ORF">UFOPK3406_00631</name>
    <name evidence="3" type="ORF">UFOPK3925_01231</name>
    <name evidence="7" type="ORF">UFOPK4097_00780</name>
    <name evidence="8" type="ORF">UFOPK4301_00688</name>
</gene>
<evidence type="ECO:0000259" key="1">
    <source>
        <dbReference type="Pfam" id="PF03992"/>
    </source>
</evidence>
<evidence type="ECO:0000313" key="7">
    <source>
        <dbReference type="EMBL" id="CAB5018575.1"/>
    </source>
</evidence>
<feature type="domain" description="ABM" evidence="1">
    <location>
        <begin position="27"/>
        <end position="72"/>
    </location>
</feature>
<dbReference type="EMBL" id="CAESAI010000011">
    <property type="protein sequence ID" value="CAB4336513.1"/>
    <property type="molecule type" value="Genomic_DNA"/>
</dbReference>
<dbReference type="EMBL" id="CAFBQG010000070">
    <property type="protein sequence ID" value="CAB5048682.1"/>
    <property type="molecule type" value="Genomic_DNA"/>
</dbReference>
<dbReference type="InterPro" id="IPR011008">
    <property type="entry name" value="Dimeric_a/b-barrel"/>
</dbReference>
<dbReference type="InterPro" id="IPR007138">
    <property type="entry name" value="ABM_dom"/>
</dbReference>
<dbReference type="EMBL" id="CAFBPK010000010">
    <property type="protein sequence ID" value="CAB5018575.1"/>
    <property type="molecule type" value="Genomic_DNA"/>
</dbReference>
<dbReference type="EMBL" id="CAESAD010000010">
    <property type="protein sequence ID" value="CAB4343360.1"/>
    <property type="molecule type" value="Genomic_DNA"/>
</dbReference>
<dbReference type="AlphaFoldDB" id="A0A6J6YM81"/>
<evidence type="ECO:0000313" key="5">
    <source>
        <dbReference type="EMBL" id="CAB4810560.1"/>
    </source>
</evidence>
<dbReference type="Gene3D" id="3.30.70.100">
    <property type="match status" value="1"/>
</dbReference>
<reference evidence="5" key="1">
    <citation type="submission" date="2020-05" db="EMBL/GenBank/DDBJ databases">
        <authorList>
            <person name="Chiriac C."/>
            <person name="Salcher M."/>
            <person name="Ghai R."/>
            <person name="Kavagutti S V."/>
        </authorList>
    </citation>
    <scope>NUCLEOTIDE SEQUENCE</scope>
</reference>
<protein>
    <submittedName>
        <fullName evidence="5">Unannotated protein</fullName>
    </submittedName>
</protein>
<evidence type="ECO:0000313" key="8">
    <source>
        <dbReference type="EMBL" id="CAB5048682.1"/>
    </source>
</evidence>
<dbReference type="EMBL" id="CAFBIX010000004">
    <property type="protein sequence ID" value="CAB4846293.1"/>
    <property type="molecule type" value="Genomic_DNA"/>
</dbReference>
<evidence type="ECO:0000313" key="2">
    <source>
        <dbReference type="EMBL" id="CAB4336513.1"/>
    </source>
</evidence>
<evidence type="ECO:0000313" key="4">
    <source>
        <dbReference type="EMBL" id="CAB4701750.1"/>
    </source>
</evidence>
<evidence type="ECO:0000313" key="6">
    <source>
        <dbReference type="EMBL" id="CAB4846293.1"/>
    </source>
</evidence>
<dbReference type="EMBL" id="CAEZYC010000010">
    <property type="protein sequence ID" value="CAB4701750.1"/>
    <property type="molecule type" value="Genomic_DNA"/>
</dbReference>
<dbReference type="SUPFAM" id="SSF54909">
    <property type="entry name" value="Dimeric alpha+beta barrel"/>
    <property type="match status" value="1"/>
</dbReference>
<accession>A0A6J6YM81</accession>
<organism evidence="5">
    <name type="scientific">freshwater metagenome</name>
    <dbReference type="NCBI Taxonomy" id="449393"/>
    <lineage>
        <taxon>unclassified sequences</taxon>
        <taxon>metagenomes</taxon>
        <taxon>ecological metagenomes</taxon>
    </lineage>
</organism>
<dbReference type="Pfam" id="PF03992">
    <property type="entry name" value="ABM"/>
    <property type="match status" value="1"/>
</dbReference>
<proteinExistence type="predicted"/>
<evidence type="ECO:0000313" key="3">
    <source>
        <dbReference type="EMBL" id="CAB4343360.1"/>
    </source>
</evidence>
<dbReference type="EMBL" id="CAFAAO010000019">
    <property type="protein sequence ID" value="CAB4810560.1"/>
    <property type="molecule type" value="Genomic_DNA"/>
</dbReference>